<dbReference type="NCBIfam" id="TIGR01786">
    <property type="entry name" value="TonB-hemlactrns"/>
    <property type="match status" value="1"/>
</dbReference>
<keyword evidence="9" id="KW-0675">Receptor</keyword>
<dbReference type="EMBL" id="UGTV01000015">
    <property type="protein sequence ID" value="SUC09593.1"/>
    <property type="molecule type" value="Genomic_DNA"/>
</dbReference>
<proteinExistence type="inferred from homology"/>
<dbReference type="InterPro" id="IPR010949">
    <property type="entry name" value="TonB_Hb/transfer/lactofer_rcpt"/>
</dbReference>
<dbReference type="PANTHER" id="PTHR30069:SF29">
    <property type="entry name" value="HEMOGLOBIN AND HEMOGLOBIN-HAPTOGLOBIN-BINDING PROTEIN 1-RELATED"/>
    <property type="match status" value="1"/>
</dbReference>
<evidence type="ECO:0000256" key="5">
    <source>
        <dbReference type="ARBA" id="ARBA00022692"/>
    </source>
</evidence>
<protein>
    <submittedName>
        <fullName evidence="16">Protein PfhR</fullName>
    </submittedName>
</protein>
<evidence type="ECO:0000256" key="9">
    <source>
        <dbReference type="ARBA" id="ARBA00023170"/>
    </source>
</evidence>
<name>A0A379ETP4_9PAST</name>
<dbReference type="InterPro" id="IPR036942">
    <property type="entry name" value="Beta-barrel_TonB_sf"/>
</dbReference>
<accession>A0A379ETP4</accession>
<keyword evidence="4 11" id="KW-1134">Transmembrane beta strand</keyword>
<dbReference type="GO" id="GO:0015344">
    <property type="term" value="F:siderophore uptake transmembrane transporter activity"/>
    <property type="evidence" value="ECO:0007669"/>
    <property type="project" value="TreeGrafter"/>
</dbReference>
<evidence type="ECO:0000259" key="15">
    <source>
        <dbReference type="Pfam" id="PF07715"/>
    </source>
</evidence>
<sequence>MQIKPRYIAQFVSLTLTGAAFAQSPQPVELMPIIVSSQTADSTYVTHTQSTVTQEQLKRTGAQNIEDIVKYDPSVDVDTDNMRMGHNGYNIRGIRHQRIQMNIDGIPLAEPFEDAGPRVGRNISAKLGVDVVEPETLRQVDIDKSGNSALYGNGALGGSINMMTYNPSDFVHTDKPFHAGLKYGYRSTYNAHTKTATLAGHSQFVEGLLMLTHRDSKELENFAENDVNGDNKTVANDQVIRGKNVLAKLNFSHNVHRLEFTFEHYERRVNTQREELLKTTSRPLRQQAPNSPPIIRTDKISTATSLDKFTRERMGFIYRYLPENHWLDEINFQGYSQRLKIHDTTYQYSESFASNGNKLNETTKNNNRLAHTIYGVKSELKTDFETGTVSHRLSNSIEFRRDELDRVRAEDYQIQSRNPSIQNTQFRLFPKTVTKNYSLSLQDQMTFTNDVALNIALRYQYEERRFKGSHLDTTPNQDKAAVNKKLTYSTLSPSVRLHIPLSENLALLAGYAYAKKLPNPQYIGVGAEMNMGPQGKYKINPNPNLKPEEANSFDLGLLYSTDTFKARLNTYYNQYKNFLSPEQVLPPCQGCLREVYYSNKGRVKTYGAELFTAWQFTNNWSFTNTVAWMKGYALTPKKPLTTAHPLNGVIGVEYAQDTWGVGTKFRWSDKKRKAGTYIDKGVEYSYFKAPGYGVWDLTAYYQPVKQIEIRAGVFNLFDKKYWTFGDVVETPNNSMIDRYTQPGRNYAVNVELKF</sequence>
<feature type="chain" id="PRO_5016854458" evidence="13">
    <location>
        <begin position="23"/>
        <end position="754"/>
    </location>
</feature>
<keyword evidence="6 13" id="KW-0732">Signal</keyword>
<dbReference type="GO" id="GO:0009279">
    <property type="term" value="C:cell outer membrane"/>
    <property type="evidence" value="ECO:0007669"/>
    <property type="project" value="UniProtKB-SubCell"/>
</dbReference>
<evidence type="ECO:0000256" key="3">
    <source>
        <dbReference type="ARBA" id="ARBA00022448"/>
    </source>
</evidence>
<evidence type="ECO:0000256" key="7">
    <source>
        <dbReference type="ARBA" id="ARBA00023077"/>
    </source>
</evidence>
<dbReference type="GO" id="GO:0044718">
    <property type="term" value="P:siderophore transmembrane transport"/>
    <property type="evidence" value="ECO:0007669"/>
    <property type="project" value="TreeGrafter"/>
</dbReference>
<dbReference type="RefSeq" id="WP_167409466.1">
    <property type="nucleotide sequence ID" value="NZ_UGTV01000015.1"/>
</dbReference>
<dbReference type="Gene3D" id="2.170.130.10">
    <property type="entry name" value="TonB-dependent receptor, plug domain"/>
    <property type="match status" value="1"/>
</dbReference>
<gene>
    <name evidence="16" type="primary">pfhR</name>
    <name evidence="16" type="ORF">NCTC11621_00604</name>
</gene>
<dbReference type="InterPro" id="IPR037066">
    <property type="entry name" value="Plug_dom_sf"/>
</dbReference>
<dbReference type="PROSITE" id="PS52016">
    <property type="entry name" value="TONB_DEPENDENT_REC_3"/>
    <property type="match status" value="1"/>
</dbReference>
<evidence type="ECO:0000256" key="4">
    <source>
        <dbReference type="ARBA" id="ARBA00022452"/>
    </source>
</evidence>
<keyword evidence="10 11" id="KW-0998">Cell outer membrane</keyword>
<evidence type="ECO:0000256" key="2">
    <source>
        <dbReference type="ARBA" id="ARBA00008143"/>
    </source>
</evidence>
<dbReference type="Pfam" id="PF07715">
    <property type="entry name" value="Plug"/>
    <property type="match status" value="1"/>
</dbReference>
<evidence type="ECO:0000313" key="17">
    <source>
        <dbReference type="Proteomes" id="UP000254704"/>
    </source>
</evidence>
<dbReference type="SUPFAM" id="SSF56935">
    <property type="entry name" value="Porins"/>
    <property type="match status" value="1"/>
</dbReference>
<evidence type="ECO:0000256" key="11">
    <source>
        <dbReference type="PROSITE-ProRule" id="PRU01360"/>
    </source>
</evidence>
<dbReference type="CDD" id="cd01347">
    <property type="entry name" value="ligand_gated_channel"/>
    <property type="match status" value="1"/>
</dbReference>
<evidence type="ECO:0000313" key="16">
    <source>
        <dbReference type="EMBL" id="SUC09593.1"/>
    </source>
</evidence>
<dbReference type="InterPro" id="IPR039426">
    <property type="entry name" value="TonB-dep_rcpt-like"/>
</dbReference>
<dbReference type="Gene3D" id="2.40.170.20">
    <property type="entry name" value="TonB-dependent receptor, beta-barrel domain"/>
    <property type="match status" value="1"/>
</dbReference>
<keyword evidence="3 11" id="KW-0813">Transport</keyword>
<evidence type="ECO:0000256" key="10">
    <source>
        <dbReference type="ARBA" id="ARBA00023237"/>
    </source>
</evidence>
<keyword evidence="5 11" id="KW-0812">Transmembrane</keyword>
<evidence type="ECO:0000256" key="1">
    <source>
        <dbReference type="ARBA" id="ARBA00004571"/>
    </source>
</evidence>
<feature type="domain" description="TonB-dependent receptor-like beta-barrel" evidence="14">
    <location>
        <begin position="292"/>
        <end position="716"/>
    </location>
</feature>
<comment type="similarity">
    <text evidence="2">Belongs to the TonB-dependent receptor family. Hemoglobin/haptoglobin binding protein subfamily.</text>
</comment>
<organism evidence="16 17">
    <name type="scientific">Pasteurella canis</name>
    <dbReference type="NCBI Taxonomy" id="753"/>
    <lineage>
        <taxon>Bacteria</taxon>
        <taxon>Pseudomonadati</taxon>
        <taxon>Pseudomonadota</taxon>
        <taxon>Gammaproteobacteria</taxon>
        <taxon>Pasteurellales</taxon>
        <taxon>Pasteurellaceae</taxon>
        <taxon>Pasteurella</taxon>
    </lineage>
</organism>
<evidence type="ECO:0000256" key="12">
    <source>
        <dbReference type="RuleBase" id="RU003357"/>
    </source>
</evidence>
<reference evidence="16 17" key="1">
    <citation type="submission" date="2018-06" db="EMBL/GenBank/DDBJ databases">
        <authorList>
            <consortium name="Pathogen Informatics"/>
            <person name="Doyle S."/>
        </authorList>
    </citation>
    <scope>NUCLEOTIDE SEQUENCE [LARGE SCALE GENOMIC DNA]</scope>
    <source>
        <strain evidence="16 17">NCTC11621</strain>
    </source>
</reference>
<evidence type="ECO:0000259" key="14">
    <source>
        <dbReference type="Pfam" id="PF00593"/>
    </source>
</evidence>
<dbReference type="Proteomes" id="UP000254704">
    <property type="component" value="Unassembled WGS sequence"/>
</dbReference>
<evidence type="ECO:0000256" key="6">
    <source>
        <dbReference type="ARBA" id="ARBA00022729"/>
    </source>
</evidence>
<evidence type="ECO:0000256" key="13">
    <source>
        <dbReference type="SAM" id="SignalP"/>
    </source>
</evidence>
<dbReference type="InterPro" id="IPR000531">
    <property type="entry name" value="Beta-barrel_TonB"/>
</dbReference>
<dbReference type="Pfam" id="PF00593">
    <property type="entry name" value="TonB_dep_Rec_b-barrel"/>
    <property type="match status" value="1"/>
</dbReference>
<dbReference type="AlphaFoldDB" id="A0A379ETP4"/>
<feature type="domain" description="TonB-dependent receptor plug" evidence="15">
    <location>
        <begin position="46"/>
        <end position="158"/>
    </location>
</feature>
<keyword evidence="7 12" id="KW-0798">TonB box</keyword>
<evidence type="ECO:0000256" key="8">
    <source>
        <dbReference type="ARBA" id="ARBA00023136"/>
    </source>
</evidence>
<keyword evidence="8 11" id="KW-0472">Membrane</keyword>
<comment type="subcellular location">
    <subcellularLocation>
        <location evidence="1 11">Cell outer membrane</location>
        <topology evidence="1 11">Multi-pass membrane protein</topology>
    </subcellularLocation>
</comment>
<feature type="signal peptide" evidence="13">
    <location>
        <begin position="1"/>
        <end position="22"/>
    </location>
</feature>
<dbReference type="InterPro" id="IPR012910">
    <property type="entry name" value="Plug_dom"/>
</dbReference>
<dbReference type="PANTHER" id="PTHR30069">
    <property type="entry name" value="TONB-DEPENDENT OUTER MEMBRANE RECEPTOR"/>
    <property type="match status" value="1"/>
</dbReference>